<comment type="caution">
    <text evidence="2">The sequence shown here is derived from an EMBL/GenBank/DDBJ whole genome shotgun (WGS) entry which is preliminary data.</text>
</comment>
<feature type="compositionally biased region" description="Basic and acidic residues" evidence="1">
    <location>
        <begin position="82"/>
        <end position="91"/>
    </location>
</feature>
<proteinExistence type="predicted"/>
<feature type="region of interest" description="Disordered" evidence="1">
    <location>
        <begin position="1"/>
        <end position="57"/>
    </location>
</feature>
<protein>
    <submittedName>
        <fullName evidence="2">Uncharacterized protein</fullName>
    </submittedName>
</protein>
<feature type="compositionally biased region" description="Gly residues" evidence="1">
    <location>
        <begin position="71"/>
        <end position="81"/>
    </location>
</feature>
<organism evidence="2 3">
    <name type="scientific">Kitasatospora xanthocidica</name>
    <dbReference type="NCBI Taxonomy" id="83382"/>
    <lineage>
        <taxon>Bacteria</taxon>
        <taxon>Bacillati</taxon>
        <taxon>Actinomycetota</taxon>
        <taxon>Actinomycetes</taxon>
        <taxon>Kitasatosporales</taxon>
        <taxon>Streptomycetaceae</taxon>
        <taxon>Kitasatospora</taxon>
    </lineage>
</organism>
<evidence type="ECO:0000313" key="3">
    <source>
        <dbReference type="Proteomes" id="UP000263377"/>
    </source>
</evidence>
<keyword evidence="3" id="KW-1185">Reference proteome</keyword>
<reference evidence="2 3" key="1">
    <citation type="submission" date="2018-08" db="EMBL/GenBank/DDBJ databases">
        <title>Diversity &amp; Physiological Properties of Lignin-Decomposing Actinobacteria from Soil.</title>
        <authorList>
            <person name="Roh S.G."/>
            <person name="Kim S.B."/>
        </authorList>
    </citation>
    <scope>NUCLEOTIDE SEQUENCE [LARGE SCALE GENOMIC DNA]</scope>
    <source>
        <strain evidence="2 3">MMS17-GH009</strain>
    </source>
</reference>
<dbReference type="AlphaFoldDB" id="A0A372ZTN5"/>
<dbReference type="Proteomes" id="UP000263377">
    <property type="component" value="Unassembled WGS sequence"/>
</dbReference>
<accession>A0A372ZTN5</accession>
<name>A0A372ZTN5_9ACTN</name>
<feature type="region of interest" description="Disordered" evidence="1">
    <location>
        <begin position="69"/>
        <end position="112"/>
    </location>
</feature>
<gene>
    <name evidence="2" type="ORF">DR950_14520</name>
</gene>
<sequence>MREQPSRTEPPDAVPEFRPDGGPGPAGPRRARLGSRAPLTPRSLLAPRVPRSRDRREKWPRWAVRVTLGYGTAGGSGGPGVGRDRPLDTRGRTPAAPARRAGAAIETTEDRA</sequence>
<dbReference type="EMBL" id="QVIG01000001">
    <property type="protein sequence ID" value="RGD58832.1"/>
    <property type="molecule type" value="Genomic_DNA"/>
</dbReference>
<evidence type="ECO:0000313" key="2">
    <source>
        <dbReference type="EMBL" id="RGD58832.1"/>
    </source>
</evidence>
<evidence type="ECO:0000256" key="1">
    <source>
        <dbReference type="SAM" id="MobiDB-lite"/>
    </source>
</evidence>
<dbReference type="RefSeq" id="WP_117487249.1">
    <property type="nucleotide sequence ID" value="NZ_QVIG01000001.1"/>
</dbReference>
<feature type="compositionally biased region" description="Basic and acidic residues" evidence="1">
    <location>
        <begin position="1"/>
        <end position="19"/>
    </location>
</feature>
<feature type="compositionally biased region" description="Low complexity" evidence="1">
    <location>
        <begin position="92"/>
        <end position="104"/>
    </location>
</feature>